<dbReference type="Pfam" id="PF20578">
    <property type="entry name" value="aBig_2"/>
    <property type="match status" value="1"/>
</dbReference>
<dbReference type="Pfam" id="PF04616">
    <property type="entry name" value="Glyco_hydro_43"/>
    <property type="match status" value="1"/>
</dbReference>
<dbReference type="PANTHER" id="PTHR43301:SF3">
    <property type="entry name" value="ARABINAN ENDO-1,5-ALPHA-L-ARABINOSIDASE A-RELATED"/>
    <property type="match status" value="1"/>
</dbReference>
<feature type="domain" description="Extracellular endo-alpha-(1-&gt;5)-L-arabinanase C-terminal" evidence="6">
    <location>
        <begin position="380"/>
        <end position="483"/>
    </location>
</feature>
<comment type="pathway">
    <text evidence="1">Glycan metabolism; L-arabinan degradation.</text>
</comment>
<comment type="similarity">
    <text evidence="2">Belongs to the glycosyl hydrolase 43 family.</text>
</comment>
<dbReference type="InterPro" id="IPR046780">
    <property type="entry name" value="aBig_2"/>
</dbReference>
<gene>
    <name evidence="8" type="ORF">ACFQQL_01315</name>
</gene>
<dbReference type="InterPro" id="IPR013320">
    <property type="entry name" value="ConA-like_dom_sf"/>
</dbReference>
<dbReference type="SUPFAM" id="SSF75005">
    <property type="entry name" value="Arabinanase/levansucrase/invertase"/>
    <property type="match status" value="1"/>
</dbReference>
<evidence type="ECO:0000313" key="8">
    <source>
        <dbReference type="EMBL" id="MFC7403731.1"/>
    </source>
</evidence>
<comment type="caution">
    <text evidence="8">The sequence shown here is derived from an EMBL/GenBank/DDBJ whole genome shotgun (WGS) entry which is preliminary data.</text>
</comment>
<name>A0ABW2Q3B4_9MICO</name>
<reference evidence="9" key="1">
    <citation type="journal article" date="2019" name="Int. J. Syst. Evol. Microbiol.">
        <title>The Global Catalogue of Microorganisms (GCM) 10K type strain sequencing project: providing services to taxonomists for standard genome sequencing and annotation.</title>
        <authorList>
            <consortium name="The Broad Institute Genomics Platform"/>
            <consortium name="The Broad Institute Genome Sequencing Center for Infectious Disease"/>
            <person name="Wu L."/>
            <person name="Ma J."/>
        </authorList>
    </citation>
    <scope>NUCLEOTIDE SEQUENCE [LARGE SCALE GENOMIC DNA]</scope>
    <source>
        <strain evidence="9">JCM 1490</strain>
    </source>
</reference>
<dbReference type="Pfam" id="PF16369">
    <property type="entry name" value="GH43_C"/>
    <property type="match status" value="1"/>
</dbReference>
<keyword evidence="5" id="KW-0732">Signal</keyword>
<evidence type="ECO:0000256" key="3">
    <source>
        <dbReference type="ARBA" id="ARBA00022801"/>
    </source>
</evidence>
<dbReference type="SUPFAM" id="SSF49899">
    <property type="entry name" value="Concanavalin A-like lectins/glucanases"/>
    <property type="match status" value="1"/>
</dbReference>
<dbReference type="InterPro" id="IPR050727">
    <property type="entry name" value="GH43_arabinanases"/>
</dbReference>
<evidence type="ECO:0000256" key="2">
    <source>
        <dbReference type="ARBA" id="ARBA00009865"/>
    </source>
</evidence>
<dbReference type="InterPro" id="IPR032291">
    <property type="entry name" value="Abn2_C"/>
</dbReference>
<dbReference type="Gene3D" id="2.115.10.20">
    <property type="entry name" value="Glycosyl hydrolase domain, family 43"/>
    <property type="match status" value="1"/>
</dbReference>
<organism evidence="8 9">
    <name type="scientific">Georgenia alba</name>
    <dbReference type="NCBI Taxonomy" id="2233858"/>
    <lineage>
        <taxon>Bacteria</taxon>
        <taxon>Bacillati</taxon>
        <taxon>Actinomycetota</taxon>
        <taxon>Actinomycetes</taxon>
        <taxon>Micrococcales</taxon>
        <taxon>Bogoriellaceae</taxon>
        <taxon>Georgenia</taxon>
    </lineage>
</organism>
<evidence type="ECO:0000256" key="4">
    <source>
        <dbReference type="ARBA" id="ARBA00023295"/>
    </source>
</evidence>
<dbReference type="Gene3D" id="2.40.128.10">
    <property type="match status" value="1"/>
</dbReference>
<evidence type="ECO:0000259" key="7">
    <source>
        <dbReference type="Pfam" id="PF20578"/>
    </source>
</evidence>
<keyword evidence="4" id="KW-0326">Glycosidase</keyword>
<evidence type="ECO:0000256" key="5">
    <source>
        <dbReference type="SAM" id="SignalP"/>
    </source>
</evidence>
<dbReference type="Gene3D" id="2.60.120.200">
    <property type="match status" value="1"/>
</dbReference>
<dbReference type="InterPro" id="IPR006710">
    <property type="entry name" value="Glyco_hydro_43"/>
</dbReference>
<dbReference type="PANTHER" id="PTHR43301">
    <property type="entry name" value="ARABINAN ENDO-1,5-ALPHA-L-ARABINOSIDASE"/>
    <property type="match status" value="1"/>
</dbReference>
<keyword evidence="9" id="KW-1185">Reference proteome</keyword>
<dbReference type="CDD" id="cd18832">
    <property type="entry name" value="GH43_GsAbnA-like"/>
    <property type="match status" value="1"/>
</dbReference>
<keyword evidence="3" id="KW-0378">Hydrolase</keyword>
<dbReference type="RefSeq" id="WP_382390469.1">
    <property type="nucleotide sequence ID" value="NZ_JBHTCQ010000001.1"/>
</dbReference>
<dbReference type="Pfam" id="PF13385">
    <property type="entry name" value="Laminin_G_3"/>
    <property type="match status" value="1"/>
</dbReference>
<evidence type="ECO:0000259" key="6">
    <source>
        <dbReference type="Pfam" id="PF16369"/>
    </source>
</evidence>
<sequence length="787" mass="84150">MSRARTIGVFAAAAVAVGGLSAPSATAAPSRAAAPPEFADASVHDPSLVTSGDELWVFGSHLAAARTEDLMRWELMADLVTPDNPLFEDVTTELAETFEWAEADTLWAADVARLEDGRYYMYYNACRGDSPRSAMGVAVADDVDGPYEDLGIILRSGHREGEGPSDDGTPYDARVHPNVVDPDTFFDADGNLWMVYGSYSGGVFILEMDEETGLPEPGQGYGTRLTGGNHARIEGPTIQYDPGTGYYYLYLSFGGLAVDGGYNMRVARATHPAGPYYDAEGNDMREVRADPDEPIFDDASIEPFGTKLMGNHLFQREVGDPGTGPGVGYVSPGHNTTYRDPDTGRTFLIFHTRFPGQGDRHEIRVHETYLNDRGWPVVAPYRYAGAAHERIQRRDLAGDYRFINHGKAISADVTRAQTVTLTQNGAVSGAVEGRWQRMGDNRARLTLGDQTYDGVFSREWNPTSSNWVVTFSVLSEAGVSLWGSQVEPMTDDAVVQAVVEDLTLGDTDAVVADLDLPTRGTHDASISWTSSAPDVISPSGEVTRPPAGADDAVVILTAEVTKGTVTVPVTFTVTVLAEPEPGLVAHYPFDGDLAEAAERLSPGTVTGERIDGDGGALEFASGVHGDAVLLDGTSGVRLPDGLISSGAYSVALWVRPDALTPYTTTFFGARDQNSWVSLLPVGHDGVGGNTMVWSGVDPYYDGDTGLQLPSGEWSHLALTVADGEVRVYVDGEVVHEGTGFPDVFTTAEGTFGLGVNWWDTPFEGAVDELQVHSGALTAEEVAALAAR</sequence>
<evidence type="ECO:0000313" key="9">
    <source>
        <dbReference type="Proteomes" id="UP001596455"/>
    </source>
</evidence>
<proteinExistence type="inferred from homology"/>
<accession>A0ABW2Q3B4</accession>
<protein>
    <submittedName>
        <fullName evidence="8">LamG-like jellyroll fold domain-containing protein</fullName>
    </submittedName>
</protein>
<feature type="signal peptide" evidence="5">
    <location>
        <begin position="1"/>
        <end position="27"/>
    </location>
</feature>
<dbReference type="InterPro" id="IPR023296">
    <property type="entry name" value="Glyco_hydro_beta-prop_sf"/>
</dbReference>
<feature type="domain" description="Atrophied bacterial Ig" evidence="7">
    <location>
        <begin position="497"/>
        <end position="577"/>
    </location>
</feature>
<dbReference type="EMBL" id="JBHTCQ010000001">
    <property type="protein sequence ID" value="MFC7403731.1"/>
    <property type="molecule type" value="Genomic_DNA"/>
</dbReference>
<feature type="chain" id="PRO_5046400354" evidence="5">
    <location>
        <begin position="28"/>
        <end position="787"/>
    </location>
</feature>
<evidence type="ECO:0000256" key="1">
    <source>
        <dbReference type="ARBA" id="ARBA00004834"/>
    </source>
</evidence>
<dbReference type="Proteomes" id="UP001596455">
    <property type="component" value="Unassembled WGS sequence"/>
</dbReference>